<keyword evidence="3" id="KW-0735">Signal-anchor</keyword>
<dbReference type="Proteomes" id="UP000290365">
    <property type="component" value="Chromosome"/>
</dbReference>
<keyword evidence="7" id="KW-0812">Transmembrane</keyword>
<dbReference type="InterPro" id="IPR036249">
    <property type="entry name" value="Thioredoxin-like_sf"/>
</dbReference>
<evidence type="ECO:0000256" key="5">
    <source>
        <dbReference type="ARBA" id="ARBA00023284"/>
    </source>
</evidence>
<evidence type="ECO:0000256" key="4">
    <source>
        <dbReference type="ARBA" id="ARBA00023157"/>
    </source>
</evidence>
<accession>A0A4P6JZH4</accession>
<evidence type="ECO:0000256" key="7">
    <source>
        <dbReference type="SAM" id="Phobius"/>
    </source>
</evidence>
<proteinExistence type="predicted"/>
<evidence type="ECO:0000313" key="9">
    <source>
        <dbReference type="EMBL" id="QBD81217.1"/>
    </source>
</evidence>
<dbReference type="InterPro" id="IPR013766">
    <property type="entry name" value="Thioredoxin_domain"/>
</dbReference>
<dbReference type="GO" id="GO:0016491">
    <property type="term" value="F:oxidoreductase activity"/>
    <property type="evidence" value="ECO:0007669"/>
    <property type="project" value="InterPro"/>
</dbReference>
<dbReference type="PROSITE" id="PS51352">
    <property type="entry name" value="THIOREDOXIN_2"/>
    <property type="match status" value="1"/>
</dbReference>
<keyword evidence="5" id="KW-0676">Redox-active center</keyword>
<reference evidence="9 10" key="1">
    <citation type="submission" date="2019-01" db="EMBL/GenBank/DDBJ databases">
        <title>Ktedonosporobacter rubrisoli SCAWS-G2.</title>
        <authorList>
            <person name="Huang Y."/>
            <person name="Yan B."/>
        </authorList>
    </citation>
    <scope>NUCLEOTIDE SEQUENCE [LARGE SCALE GENOMIC DNA]</scope>
    <source>
        <strain evidence="9 10">SCAWS-G2</strain>
    </source>
</reference>
<evidence type="ECO:0000256" key="6">
    <source>
        <dbReference type="SAM" id="MobiDB-lite"/>
    </source>
</evidence>
<comment type="subcellular location">
    <subcellularLocation>
        <location evidence="1">Cell envelope</location>
    </subcellularLocation>
</comment>
<dbReference type="PROSITE" id="PS00194">
    <property type="entry name" value="THIOREDOXIN_1"/>
    <property type="match status" value="1"/>
</dbReference>
<evidence type="ECO:0000256" key="2">
    <source>
        <dbReference type="ARBA" id="ARBA00022748"/>
    </source>
</evidence>
<dbReference type="CDD" id="cd02966">
    <property type="entry name" value="TlpA_like_family"/>
    <property type="match status" value="1"/>
</dbReference>
<sequence>MDSIVPETLQSTEPAEPEIGKKRSRKRSIIIFAVVSVLNAGLLILLWTQLLTPAANLPTNNSAGSASDVGAVNSPLLGKQAPDFKLSALNQSKGDIRLSDFKGKPVIVNFWASWCEPCKREAPFLQKAWTQQLKAKGVVLLGVDGPENSKAALNFMQSQGMTYLNVQDTVDGSTAISFGTTKFPETYFIDRNGVVVGKWLGELNEQALQHEMAKLVP</sequence>
<dbReference type="Gene3D" id="3.40.30.10">
    <property type="entry name" value="Glutaredoxin"/>
    <property type="match status" value="1"/>
</dbReference>
<keyword evidence="7" id="KW-1133">Transmembrane helix</keyword>
<dbReference type="PANTHER" id="PTHR42852">
    <property type="entry name" value="THIOL:DISULFIDE INTERCHANGE PROTEIN DSBE"/>
    <property type="match status" value="1"/>
</dbReference>
<dbReference type="KEGG" id="kbs:EPA93_36675"/>
<feature type="region of interest" description="Disordered" evidence="6">
    <location>
        <begin position="1"/>
        <end position="20"/>
    </location>
</feature>
<dbReference type="InterPro" id="IPR000866">
    <property type="entry name" value="AhpC/TSA"/>
</dbReference>
<dbReference type="RefSeq" id="WP_129892278.1">
    <property type="nucleotide sequence ID" value="NZ_CP035758.1"/>
</dbReference>
<dbReference type="GO" id="GO:0017004">
    <property type="term" value="P:cytochrome complex assembly"/>
    <property type="evidence" value="ECO:0007669"/>
    <property type="project" value="UniProtKB-KW"/>
</dbReference>
<protein>
    <submittedName>
        <fullName evidence="9">TlpA family protein disulfide reductase</fullName>
    </submittedName>
</protein>
<dbReference type="AlphaFoldDB" id="A0A4P6JZH4"/>
<dbReference type="PANTHER" id="PTHR42852:SF6">
    <property type="entry name" value="THIOL:DISULFIDE INTERCHANGE PROTEIN DSBE"/>
    <property type="match status" value="1"/>
</dbReference>
<evidence type="ECO:0000256" key="1">
    <source>
        <dbReference type="ARBA" id="ARBA00004196"/>
    </source>
</evidence>
<name>A0A4P6JZH4_KTERU</name>
<organism evidence="9 10">
    <name type="scientific">Ktedonosporobacter rubrisoli</name>
    <dbReference type="NCBI Taxonomy" id="2509675"/>
    <lineage>
        <taxon>Bacteria</taxon>
        <taxon>Bacillati</taxon>
        <taxon>Chloroflexota</taxon>
        <taxon>Ktedonobacteria</taxon>
        <taxon>Ktedonobacterales</taxon>
        <taxon>Ktedonosporobacteraceae</taxon>
        <taxon>Ktedonosporobacter</taxon>
    </lineage>
</organism>
<evidence type="ECO:0000313" key="10">
    <source>
        <dbReference type="Proteomes" id="UP000290365"/>
    </source>
</evidence>
<feature type="transmembrane region" description="Helical" evidence="7">
    <location>
        <begin position="29"/>
        <end position="50"/>
    </location>
</feature>
<evidence type="ECO:0000259" key="8">
    <source>
        <dbReference type="PROSITE" id="PS51352"/>
    </source>
</evidence>
<keyword evidence="7" id="KW-0472">Membrane</keyword>
<dbReference type="EMBL" id="CP035758">
    <property type="protein sequence ID" value="QBD81217.1"/>
    <property type="molecule type" value="Genomic_DNA"/>
</dbReference>
<keyword evidence="4" id="KW-1015">Disulfide bond</keyword>
<dbReference type="InterPro" id="IPR050553">
    <property type="entry name" value="Thioredoxin_ResA/DsbE_sf"/>
</dbReference>
<dbReference type="Pfam" id="PF00578">
    <property type="entry name" value="AhpC-TSA"/>
    <property type="match status" value="1"/>
</dbReference>
<gene>
    <name evidence="9" type="ORF">EPA93_36675</name>
</gene>
<keyword evidence="2" id="KW-0201">Cytochrome c-type biogenesis</keyword>
<dbReference type="InterPro" id="IPR017937">
    <property type="entry name" value="Thioredoxin_CS"/>
</dbReference>
<keyword evidence="10" id="KW-1185">Reference proteome</keyword>
<evidence type="ECO:0000256" key="3">
    <source>
        <dbReference type="ARBA" id="ARBA00022968"/>
    </source>
</evidence>
<dbReference type="GO" id="GO:0030313">
    <property type="term" value="C:cell envelope"/>
    <property type="evidence" value="ECO:0007669"/>
    <property type="project" value="UniProtKB-SubCell"/>
</dbReference>
<dbReference type="GO" id="GO:0016209">
    <property type="term" value="F:antioxidant activity"/>
    <property type="evidence" value="ECO:0007669"/>
    <property type="project" value="InterPro"/>
</dbReference>
<feature type="domain" description="Thioredoxin" evidence="8">
    <location>
        <begin position="75"/>
        <end position="217"/>
    </location>
</feature>
<dbReference type="SUPFAM" id="SSF52833">
    <property type="entry name" value="Thioredoxin-like"/>
    <property type="match status" value="1"/>
</dbReference>
<dbReference type="OrthoDB" id="25753at2"/>